<comment type="subcellular location">
    <subcellularLocation>
        <location evidence="10">Cell membrane</location>
        <topology evidence="10">Single-pass type II membrane protein</topology>
    </subcellularLocation>
    <subcellularLocation>
        <location evidence="1">Membrane</location>
    </subcellularLocation>
</comment>
<keyword evidence="9 10" id="KW-0472">Membrane</keyword>
<dbReference type="GO" id="GO:0005886">
    <property type="term" value="C:plasma membrane"/>
    <property type="evidence" value="ECO:0007669"/>
    <property type="project" value="UniProtKB-SubCell"/>
</dbReference>
<dbReference type="InterPro" id="IPR012340">
    <property type="entry name" value="NA-bd_OB-fold"/>
</dbReference>
<evidence type="ECO:0000256" key="5">
    <source>
        <dbReference type="ARBA" id="ARBA00022748"/>
    </source>
</evidence>
<accession>A0A2K3UUH0</accession>
<dbReference type="InterPro" id="IPR004329">
    <property type="entry name" value="CcmE"/>
</dbReference>
<keyword evidence="4 10" id="KW-0479">Metal-binding</keyword>
<organism evidence="13 14">
    <name type="scientific">Deinococcus koreensis</name>
    <dbReference type="NCBI Taxonomy" id="2054903"/>
    <lineage>
        <taxon>Bacteria</taxon>
        <taxon>Thermotogati</taxon>
        <taxon>Deinococcota</taxon>
        <taxon>Deinococci</taxon>
        <taxon>Deinococcales</taxon>
        <taxon>Deinococcaceae</taxon>
        <taxon>Deinococcus</taxon>
    </lineage>
</organism>
<evidence type="ECO:0000256" key="10">
    <source>
        <dbReference type="HAMAP-Rule" id="MF_01959"/>
    </source>
</evidence>
<name>A0A2K3UUH0_9DEIO</name>
<feature type="topological domain" description="Extracellular" evidence="10">
    <location>
        <begin position="46"/>
        <end position="159"/>
    </location>
</feature>
<dbReference type="GO" id="GO:0017004">
    <property type="term" value="P:cytochrome complex assembly"/>
    <property type="evidence" value="ECO:0007669"/>
    <property type="project" value="UniProtKB-KW"/>
</dbReference>
<evidence type="ECO:0000256" key="7">
    <source>
        <dbReference type="ARBA" id="ARBA00022989"/>
    </source>
</evidence>
<evidence type="ECO:0000313" key="13">
    <source>
        <dbReference type="EMBL" id="PNY80170.1"/>
    </source>
</evidence>
<gene>
    <name evidence="10" type="primary">ccmE</name>
    <name evidence="10" type="synonym">cycJ</name>
    <name evidence="13" type="ORF">CVO96_01295</name>
</gene>
<evidence type="ECO:0000256" key="12">
    <source>
        <dbReference type="SAM" id="Phobius"/>
    </source>
</evidence>
<comment type="function">
    <text evidence="10">Heme chaperone required for the biogenesis of c-type cytochromes. Transiently binds heme delivered by CcmC and transfers the heme to apo-cytochromes in a process facilitated by CcmF and CcmH.</text>
</comment>
<keyword evidence="2 10" id="KW-0349">Heme</keyword>
<dbReference type="NCBIfam" id="NF009727">
    <property type="entry name" value="PRK13254.1-1"/>
    <property type="match status" value="1"/>
</dbReference>
<evidence type="ECO:0000256" key="4">
    <source>
        <dbReference type="ARBA" id="ARBA00022723"/>
    </source>
</evidence>
<keyword evidence="14" id="KW-1185">Reference proteome</keyword>
<dbReference type="OrthoDB" id="9793584at2"/>
<dbReference type="RefSeq" id="WP_103309459.1">
    <property type="nucleotide sequence ID" value="NZ_PPPD01000001.1"/>
</dbReference>
<proteinExistence type="inferred from homology"/>
<evidence type="ECO:0000256" key="8">
    <source>
        <dbReference type="ARBA" id="ARBA00023004"/>
    </source>
</evidence>
<feature type="binding site" description="covalent" evidence="10 11">
    <location>
        <position position="138"/>
    </location>
    <ligand>
        <name>heme</name>
        <dbReference type="ChEBI" id="CHEBI:30413"/>
    </ligand>
</feature>
<keyword evidence="8 10" id="KW-0408">Iron</keyword>
<dbReference type="Proteomes" id="UP000236379">
    <property type="component" value="Unassembled WGS sequence"/>
</dbReference>
<comment type="caution">
    <text evidence="13">The sequence shown here is derived from an EMBL/GenBank/DDBJ whole genome shotgun (WGS) entry which is preliminary data.</text>
</comment>
<evidence type="ECO:0000256" key="1">
    <source>
        <dbReference type="ARBA" id="ARBA00004370"/>
    </source>
</evidence>
<evidence type="ECO:0000256" key="9">
    <source>
        <dbReference type="ARBA" id="ARBA00023136"/>
    </source>
</evidence>
<feature type="binding site" description="axial binding residue" evidence="10 11">
    <location>
        <position position="142"/>
    </location>
    <ligand>
        <name>heme</name>
        <dbReference type="ChEBI" id="CHEBI:30413"/>
    </ligand>
    <ligandPart>
        <name>Fe</name>
        <dbReference type="ChEBI" id="CHEBI:18248"/>
    </ligandPart>
</feature>
<dbReference type="Gene3D" id="2.40.50.140">
    <property type="entry name" value="Nucleic acid-binding proteins"/>
    <property type="match status" value="1"/>
</dbReference>
<evidence type="ECO:0000256" key="3">
    <source>
        <dbReference type="ARBA" id="ARBA00022692"/>
    </source>
</evidence>
<dbReference type="GO" id="GO:0017003">
    <property type="term" value="P:protein-heme linkage"/>
    <property type="evidence" value="ECO:0007669"/>
    <property type="project" value="UniProtKB-UniRule"/>
</dbReference>
<sequence>MTTPSPSVPPPSALPQARRRRRSPLPVVLGVVALVGLTAFIALGNLNRSLEYFVTPTEYQQQRAELQDRPIRIGGLVRAVKYDPQSLDLNFTVTDGGASFPVQYSGAVSDLFKENQGVVVRGQFHEGTFKASELIVKHSEEYNVPKSQAELKDLLNRSE</sequence>
<feature type="transmembrane region" description="Helical" evidence="12">
    <location>
        <begin position="25"/>
        <end position="46"/>
    </location>
</feature>
<dbReference type="Pfam" id="PF03100">
    <property type="entry name" value="CcmE"/>
    <property type="match status" value="1"/>
</dbReference>
<keyword evidence="7 10" id="KW-1133">Transmembrane helix</keyword>
<dbReference type="PANTHER" id="PTHR34128">
    <property type="entry name" value="CYTOCHROME C-TYPE BIOGENESIS PROTEIN CCME HOMOLOG, MITOCHONDRIAL"/>
    <property type="match status" value="1"/>
</dbReference>
<dbReference type="GO" id="GO:0020037">
    <property type="term" value="F:heme binding"/>
    <property type="evidence" value="ECO:0007669"/>
    <property type="project" value="InterPro"/>
</dbReference>
<evidence type="ECO:0000313" key="14">
    <source>
        <dbReference type="Proteomes" id="UP000236379"/>
    </source>
</evidence>
<evidence type="ECO:0000256" key="2">
    <source>
        <dbReference type="ARBA" id="ARBA00022617"/>
    </source>
</evidence>
<reference evidence="13 14" key="1">
    <citation type="submission" date="2018-01" db="EMBL/GenBank/DDBJ databases">
        <title>Deinococcus koreensis sp. nov., a radiation-resistant bacterium isolated from river water.</title>
        <authorList>
            <person name="Choi A."/>
        </authorList>
    </citation>
    <scope>NUCLEOTIDE SEQUENCE [LARGE SCALE GENOMIC DNA]</scope>
    <source>
        <strain evidence="13 14">SJW1-2</strain>
    </source>
</reference>
<evidence type="ECO:0000256" key="6">
    <source>
        <dbReference type="ARBA" id="ARBA00022968"/>
    </source>
</evidence>
<feature type="topological domain" description="Cytoplasmic" evidence="10">
    <location>
        <begin position="1"/>
        <end position="22"/>
    </location>
</feature>
<dbReference type="GO" id="GO:0046872">
    <property type="term" value="F:metal ion binding"/>
    <property type="evidence" value="ECO:0007669"/>
    <property type="project" value="UniProtKB-KW"/>
</dbReference>
<dbReference type="HAMAP" id="MF_01959">
    <property type="entry name" value="CcmE"/>
    <property type="match status" value="1"/>
</dbReference>
<dbReference type="AlphaFoldDB" id="A0A2K3UUH0"/>
<protein>
    <recommendedName>
        <fullName evidence="10">Cytochrome c-type biogenesis protein CcmE</fullName>
    </recommendedName>
    <alternativeName>
        <fullName evidence="10">Cytochrome c maturation protein E</fullName>
    </alternativeName>
    <alternativeName>
        <fullName evidence="10">Heme chaperone CcmE</fullName>
    </alternativeName>
</protein>
<dbReference type="EMBL" id="PPPD01000001">
    <property type="protein sequence ID" value="PNY80170.1"/>
    <property type="molecule type" value="Genomic_DNA"/>
</dbReference>
<keyword evidence="3 10" id="KW-0812">Transmembrane</keyword>
<keyword evidence="10" id="KW-1003">Cell membrane</keyword>
<comment type="similarity">
    <text evidence="10">Belongs to the CcmE/CycJ family.</text>
</comment>
<keyword evidence="5 10" id="KW-0201">Cytochrome c-type biogenesis</keyword>
<evidence type="ECO:0000256" key="11">
    <source>
        <dbReference type="PIRSR" id="PIRSR604329-50"/>
    </source>
</evidence>
<dbReference type="InterPro" id="IPR036127">
    <property type="entry name" value="CcmE-like_sf"/>
</dbReference>
<dbReference type="PANTHER" id="PTHR34128:SF2">
    <property type="entry name" value="CYTOCHROME C-TYPE BIOGENESIS PROTEIN CCME HOMOLOG, MITOCHONDRIAL"/>
    <property type="match status" value="1"/>
</dbReference>
<dbReference type="SUPFAM" id="SSF82093">
    <property type="entry name" value="Heme chaperone CcmE"/>
    <property type="match status" value="1"/>
</dbReference>
<keyword evidence="6 10" id="KW-0735">Signal-anchor</keyword>